<dbReference type="Proteomes" id="UP000663852">
    <property type="component" value="Unassembled WGS sequence"/>
</dbReference>
<feature type="region of interest" description="Disordered" evidence="1">
    <location>
        <begin position="221"/>
        <end position="245"/>
    </location>
</feature>
<dbReference type="OrthoDB" id="10053307at2759"/>
<feature type="compositionally biased region" description="Low complexity" evidence="1">
    <location>
        <begin position="228"/>
        <end position="238"/>
    </location>
</feature>
<accession>A0A813SRQ9</accession>
<evidence type="ECO:0000313" key="4">
    <source>
        <dbReference type="Proteomes" id="UP000663828"/>
    </source>
</evidence>
<keyword evidence="4" id="KW-1185">Reference proteome</keyword>
<comment type="caution">
    <text evidence="2">The sequence shown here is derived from an EMBL/GenBank/DDBJ whole genome shotgun (WGS) entry which is preliminary data.</text>
</comment>
<evidence type="ECO:0000313" key="2">
    <source>
        <dbReference type="EMBL" id="CAF0800849.1"/>
    </source>
</evidence>
<name>A0A813SRQ9_ADIRI</name>
<proteinExistence type="predicted"/>
<evidence type="ECO:0000313" key="3">
    <source>
        <dbReference type="EMBL" id="CAF0924495.1"/>
    </source>
</evidence>
<organism evidence="2 4">
    <name type="scientific">Adineta ricciae</name>
    <name type="common">Rotifer</name>
    <dbReference type="NCBI Taxonomy" id="249248"/>
    <lineage>
        <taxon>Eukaryota</taxon>
        <taxon>Metazoa</taxon>
        <taxon>Spiralia</taxon>
        <taxon>Gnathifera</taxon>
        <taxon>Rotifera</taxon>
        <taxon>Eurotatoria</taxon>
        <taxon>Bdelloidea</taxon>
        <taxon>Adinetida</taxon>
        <taxon>Adinetidae</taxon>
        <taxon>Adineta</taxon>
    </lineage>
</organism>
<gene>
    <name evidence="3" type="ORF">EDS130_LOCUS10947</name>
    <name evidence="2" type="ORF">XAT740_LOCUS2967</name>
</gene>
<sequence length="504" mass="55538">MEIDFTHSHNPTLFGSLSVSPPASMFDSFSPLLQFNDDFLDVLNPTSTDDDTDDWMKPLLLDQLFEHDFLSPQLSPDDMEVKQEKPQDDDKRKLISLNNNCSFIVDEKFLSNNFSQQQHRENDLLDFLQQHTEQQLPPLPTTTTTTVRLIHQPKIEPAELPTTLYVSGNELQFHPIVTTNNTVSKTIGHTYTTTTSSPISSVPIQPSVPIVPARVLKGKKFKRGGRVSSRATSRSTAAAKRRLNSTAAEPKASVVIIAEDATRIDSKTTTLGLSSTGACSNDTDLLKSSPSTTTSTRSSTRRRVKSTPREVILFRNGAFISKEPIAKQQPTTTLCFETTTTSPSNPNCPLPPPPLHQQQITATGLQAAAQIVACNVLRQATLNDALIEQLIKREPANTDDDFPIYCYSSPSLSSSCTMTAAMDEYENSCSTTLKILGCNTTAPLHPPPSNNATTTTTTIELLTFAALQQQQQQHRQPQFCYIKQEPGSTTTTTTTFLLPRLLPQ</sequence>
<feature type="region of interest" description="Disordered" evidence="1">
    <location>
        <begin position="279"/>
        <end position="306"/>
    </location>
</feature>
<dbReference type="EMBL" id="CAJNOJ010000039">
    <property type="protein sequence ID" value="CAF0924495.1"/>
    <property type="molecule type" value="Genomic_DNA"/>
</dbReference>
<feature type="compositionally biased region" description="Low complexity" evidence="1">
    <location>
        <begin position="279"/>
        <end position="298"/>
    </location>
</feature>
<dbReference type="Proteomes" id="UP000663828">
    <property type="component" value="Unassembled WGS sequence"/>
</dbReference>
<evidence type="ECO:0000256" key="1">
    <source>
        <dbReference type="SAM" id="MobiDB-lite"/>
    </source>
</evidence>
<dbReference type="EMBL" id="CAJNOR010000110">
    <property type="protein sequence ID" value="CAF0800849.1"/>
    <property type="molecule type" value="Genomic_DNA"/>
</dbReference>
<reference evidence="2" key="1">
    <citation type="submission" date="2021-02" db="EMBL/GenBank/DDBJ databases">
        <authorList>
            <person name="Nowell W R."/>
        </authorList>
    </citation>
    <scope>NUCLEOTIDE SEQUENCE</scope>
</reference>
<protein>
    <submittedName>
        <fullName evidence="2">Uncharacterized protein</fullName>
    </submittedName>
</protein>
<dbReference type="AlphaFoldDB" id="A0A813SRQ9"/>